<sequence>MAVNIGPKIGVDGEAEYRRQINQIIQQSKTLESQMKLVASQFTATTTAEEKNAKTASVLTKQIEVQRDRVKLLAEQTGKAAAKYGEADIRTQKYQEQLNKATASLNKMQNELRDTSRGVEDLGEDMDVGKSKALSFGDVLKANILSELVVAGLKKMADAVKDFASGMIDAAAEVKATNAQFAQTFGDLASSATKELNTIGDAAGILPSRLKSAYTQLYAYAKSSGMNSAAALKFATEATYAAADAAAYYDRSLEEATEQVLAYTKGNYANDAALGFASTEATRNAQAMKSLGKEYKDLDVTAGETTQVLLDQIVASQKLSGAYGQASREMDGWENVTGNAKEAWKQFKAAVGEPFLEAITPVLQDITTEFVAWTESVDWESFSTTIANFVSSILENGEYIVSLIAGIGAGFITWNVASLINAAVTSINAFKAANEGATVAQWAINAAMNANPIGIIITLVAGLVTAIITLWNTNEDFRNGVIEIWTSVKDWIAGAVESIVSWFTTAGENIRSFFTNIGTAVSDKARDIARAVRDGVQSAIDWLRELPGRAISLGANIVKGIFNGISNAGKWLYDKLRGWVDGVLGWIKDFFGIHSPSKVFADEVGKFIPPGITLGVEQAMPRAMRAMGDELAALTDIPMPGAGSTTTTNMGGVVLNVYGAEGQDVNALADAVMYRLQSAVERREAVFA</sequence>
<feature type="transmembrane region" description="Helical" evidence="2">
    <location>
        <begin position="453"/>
        <end position="471"/>
    </location>
</feature>
<name>A0A8S5U524_9CAUD</name>
<evidence type="ECO:0000313" key="3">
    <source>
        <dbReference type="EMBL" id="DAF89548.1"/>
    </source>
</evidence>
<proteinExistence type="predicted"/>
<dbReference type="PANTHER" id="PTHR37813">
    <property type="entry name" value="FELS-2 PROPHAGE PROTEIN"/>
    <property type="match status" value="1"/>
</dbReference>
<keyword evidence="2" id="KW-0812">Transmembrane</keyword>
<dbReference type="EMBL" id="BK016013">
    <property type="protein sequence ID" value="DAF89548.1"/>
    <property type="molecule type" value="Genomic_DNA"/>
</dbReference>
<feature type="coiled-coil region" evidence="1">
    <location>
        <begin position="91"/>
        <end position="125"/>
    </location>
</feature>
<evidence type="ECO:0000256" key="2">
    <source>
        <dbReference type="SAM" id="Phobius"/>
    </source>
</evidence>
<keyword evidence="2" id="KW-0472">Membrane</keyword>
<dbReference type="PANTHER" id="PTHR37813:SF1">
    <property type="entry name" value="FELS-2 PROPHAGE PROTEIN"/>
    <property type="match status" value="1"/>
</dbReference>
<keyword evidence="1" id="KW-0175">Coiled coil</keyword>
<organism evidence="3">
    <name type="scientific">Siphoviridae sp. ctRSW19</name>
    <dbReference type="NCBI Taxonomy" id="2825503"/>
    <lineage>
        <taxon>Viruses</taxon>
        <taxon>Duplodnaviria</taxon>
        <taxon>Heunggongvirae</taxon>
        <taxon>Uroviricota</taxon>
        <taxon>Caudoviricetes</taxon>
    </lineage>
</organism>
<reference evidence="3" key="1">
    <citation type="journal article" date="2021" name="Proc. Natl. Acad. Sci. U.S.A.">
        <title>A Catalog of Tens of Thousands of Viruses from Human Metagenomes Reveals Hidden Associations with Chronic Diseases.</title>
        <authorList>
            <person name="Tisza M.J."/>
            <person name="Buck C.B."/>
        </authorList>
    </citation>
    <scope>NUCLEOTIDE SEQUENCE</scope>
    <source>
        <strain evidence="3">CtRSW19</strain>
    </source>
</reference>
<evidence type="ECO:0000256" key="1">
    <source>
        <dbReference type="SAM" id="Coils"/>
    </source>
</evidence>
<keyword evidence="2" id="KW-1133">Transmembrane helix</keyword>
<protein>
    <submittedName>
        <fullName evidence="3">Tail tape measure protein</fullName>
    </submittedName>
</protein>
<accession>A0A8S5U524</accession>